<dbReference type="GO" id="GO:0016787">
    <property type="term" value="F:hydrolase activity"/>
    <property type="evidence" value="ECO:0007669"/>
    <property type="project" value="UniProtKB-KW"/>
</dbReference>
<dbReference type="Gene3D" id="2.120.10.10">
    <property type="match status" value="1"/>
</dbReference>
<dbReference type="CDD" id="cd15482">
    <property type="entry name" value="Sialidase_non-viral"/>
    <property type="match status" value="1"/>
</dbReference>
<evidence type="ECO:0000313" key="2">
    <source>
        <dbReference type="Proteomes" id="UP000633814"/>
    </source>
</evidence>
<dbReference type="RefSeq" id="WP_226751400.1">
    <property type="nucleotide sequence ID" value="NZ_JAEINI020000006.1"/>
</dbReference>
<dbReference type="Proteomes" id="UP000633814">
    <property type="component" value="Unassembled WGS sequence"/>
</dbReference>
<gene>
    <name evidence="1" type="ORF">JAO78_010990</name>
</gene>
<proteinExistence type="predicted"/>
<reference evidence="1 2" key="1">
    <citation type="submission" date="2021-10" db="EMBL/GenBank/DDBJ databases">
        <title>Alishewanella koreense sp. nov. isolated from seawater of southwestern coast in South Korea and the proposal for the reclassification of Rheinheimera perlucida and Rheinheimera tuosuensis as Arsukibacterium perlucida and Arsukibacterium tuosuensis.</title>
        <authorList>
            <person name="Kim K.H."/>
            <person name="Ruan W."/>
            <person name="Kim K.R."/>
            <person name="Baek J.H."/>
            <person name="Jeon C.O."/>
        </authorList>
    </citation>
    <scope>NUCLEOTIDE SEQUENCE [LARGE SCALE GENOMIC DNA]</scope>
    <source>
        <strain evidence="1 2">16-MA</strain>
    </source>
</reference>
<comment type="caution">
    <text evidence="1">The sequence shown here is derived from an EMBL/GenBank/DDBJ whole genome shotgun (WGS) entry which is preliminary data.</text>
</comment>
<accession>A0ABS8C4S8</accession>
<dbReference type="InterPro" id="IPR036278">
    <property type="entry name" value="Sialidase_sf"/>
</dbReference>
<dbReference type="SUPFAM" id="SSF50939">
    <property type="entry name" value="Sialidases"/>
    <property type="match status" value="1"/>
</dbReference>
<protein>
    <submittedName>
        <fullName evidence="1">Glycoside hydrolase</fullName>
    </submittedName>
</protein>
<keyword evidence="1" id="KW-0378">Hydrolase</keyword>
<sequence length="302" mass="33625">MHSRCIWQQGEHNAFTDLIAWQGALWCVLREAADHVSGDGMCRLLRSQDQGASWQAVACIVDPQADLRDPKFSLHPDGRLLINGVAALHDKSAGSHQSFICASSDGINWSAPQPIGDINYWLWRISWQQDTAYALAYHVKRPTLSRLYSADATLKFTSLQDVYQGSYANENHLLFLEANDVICLLRRDPEPGLLGRSSAPYSDWQWTTLSARIGGPTWLKLPDQRVVACVRLYDDRVRTSLCGINMQSGELTEWLTLPSGGDCSYAGMVLQDDKLLISYYSSHESKTAIYFAAVALSELPAA</sequence>
<organism evidence="1 2">
    <name type="scientific">Alishewanella maricola</name>
    <dbReference type="NCBI Taxonomy" id="2795740"/>
    <lineage>
        <taxon>Bacteria</taxon>
        <taxon>Pseudomonadati</taxon>
        <taxon>Pseudomonadota</taxon>
        <taxon>Gammaproteobacteria</taxon>
        <taxon>Alteromonadales</taxon>
        <taxon>Alteromonadaceae</taxon>
        <taxon>Alishewanella</taxon>
    </lineage>
</organism>
<evidence type="ECO:0000313" key="1">
    <source>
        <dbReference type="EMBL" id="MCB5227339.1"/>
    </source>
</evidence>
<keyword evidence="2" id="KW-1185">Reference proteome</keyword>
<dbReference type="EMBL" id="JAEINI020000006">
    <property type="protein sequence ID" value="MCB5227339.1"/>
    <property type="molecule type" value="Genomic_DNA"/>
</dbReference>
<name>A0ABS8C4S8_9ALTE</name>